<protein>
    <submittedName>
        <fullName evidence="10">S8 family serine peptidase</fullName>
    </submittedName>
</protein>
<evidence type="ECO:0000256" key="2">
    <source>
        <dbReference type="ARBA" id="ARBA00022670"/>
    </source>
</evidence>
<feature type="region of interest" description="Disordered" evidence="7">
    <location>
        <begin position="745"/>
        <end position="764"/>
    </location>
</feature>
<dbReference type="Proteomes" id="UP001596413">
    <property type="component" value="Unassembled WGS sequence"/>
</dbReference>
<keyword evidence="11" id="KW-1185">Reference proteome</keyword>
<dbReference type="InterPro" id="IPR015943">
    <property type="entry name" value="WD40/YVTN_repeat-like_dom_sf"/>
</dbReference>
<keyword evidence="4 5" id="KW-0720">Serine protease</keyword>
<dbReference type="PROSITE" id="PS00136">
    <property type="entry name" value="SUBTILASE_ASP"/>
    <property type="match status" value="1"/>
</dbReference>
<evidence type="ECO:0000256" key="8">
    <source>
        <dbReference type="SAM" id="SignalP"/>
    </source>
</evidence>
<dbReference type="InterPro" id="IPR034213">
    <property type="entry name" value="S8_Vpr-like"/>
</dbReference>
<sequence>MGYSHRRTAHIGLTAAVLGGLLTAVPSSAASAESKTPGKQRVIVELADAAALQAAPGSPRNARAADVAAGRKALGGKQDALLARAKDAGITATSVRRHTLLLNAVAMTVETGDVAKLKKLPGVKSVLPDTRSKPLNADAQALTGVPKLWERTDAAGVRATGRGTTVAVIDTGVDYTHPDLGGCLGEGCKVVAGYDFHAGDADPMDEVDTWNPRGGGHGTHVAGTIAAKAAAEGGVTGAAPDATLLAYRALDQYGGWDSHIIAAIEAAADPANPHRADIINLSLGNGLDGLDPLGRAATAAADAGILVVASAGNTGPGAYTVNSPASARGVLAVGASTSGVRIPEVRTAGSGTKLDTYRGAVSANPPAEPVTAGVADIGRGSPEELDAAGDLSGKILLYAVAPGTNVAELSDDQRLYQEAERRGALAIIGGVSSGGNGGGGGGGIGIGARQPMPGAPLAKGEARLAAGPLASGDELRMDRLVVLGVDSYQGAELAALAGTDAKLTLSGRDSTDEVASFSSRGPDAALGLKPDLVAPGVEIRSTAPTAAFTTGTTRMSGTSMASPLVAGTAALLHQLHPERTAAQLGAALTGSAKHLAGVDTLTQGAGRLDAVAAADQALTAAPATVSMGLADLAEKRFTESATLTVTNSGSETLSGPVSVSGAGASVSPATVSLPAGASTQLRLTVTGERPDAARHFAGAVSVRPAAGHALTVPYLLDAAPLTVEATPDPTDGAAQLYVRTPTAYSEPPQLTVQPPKGPASTVGTQRTGDPHYFRADVAGTVPGFYRVTARSTTEAGVRQWGVGGFEVVGPNEAGRKWTPIGPNNTDGSVTLSPSDGDRAVVGVSGAPGAFTSTDRGKSWTQRTRTPFMGAGFSEPFIVVDPRNADRWWLAAGAQSWTVGGGGILRTDDNGRTFQRTGAPDTPYLALVSDAAAKVLVAQTYDGLLISRDGGASWAYEELGLPASVTSVSMGGDDLFVRSGKSIWAVRSLAGASPQPAEKVRTVTSSQIIWRFTGDDRLLALQVLGAGGGLHLSADGGRTWSVSRTDRGHVNVDSGAVYYDSSEAGVSELSRDAGRTWTRVVRPVDGTFSQDFDVWADGSYTTSALSAGIYRAAEGAEPVRIGVQGSDIPSLAVADGRLLAGSSRGMYATDLPAKSPEWGAGEHEGTQGADIPFMKAWAKDPRIVWRIHAEPFGSFLVQKSTDGGRTWQDRGRHEEPDLKAASLMVDPRDPEKVAIGFRAWNKAGVYTTVDGGARWRMHRHDDRFGAIEADPVDAGRIWLGGYGGLYYSDDFGATVKRAADEFAGEVTAIAFDGSRMLVGGRSLRYSTDGGRSFHDADEGGLRLSVSALLKAGGSWYAATTGSWLPGEVPLGARGVLRSTDGGKSWRSVSAGLQNTDVLSLAAAPDAGALYVGTRQGGVHRLTLED</sequence>
<accession>A0ABW2GCA8</accession>
<name>A0ABW2GCA8_9ACTN</name>
<dbReference type="InterPro" id="IPR050131">
    <property type="entry name" value="Peptidase_S8_subtilisin-like"/>
</dbReference>
<keyword evidence="2 5" id="KW-0645">Protease</keyword>
<keyword evidence="8" id="KW-0732">Signal</keyword>
<dbReference type="CDD" id="cd15482">
    <property type="entry name" value="Sialidase_non-viral"/>
    <property type="match status" value="1"/>
</dbReference>
<dbReference type="InterPro" id="IPR036852">
    <property type="entry name" value="Peptidase_S8/S53_dom_sf"/>
</dbReference>
<dbReference type="Pfam" id="PF00082">
    <property type="entry name" value="Peptidase_S8"/>
    <property type="match status" value="1"/>
</dbReference>
<dbReference type="InterPro" id="IPR023827">
    <property type="entry name" value="Peptidase_S8_Asp-AS"/>
</dbReference>
<evidence type="ECO:0000256" key="3">
    <source>
        <dbReference type="ARBA" id="ARBA00022801"/>
    </source>
</evidence>
<dbReference type="SUPFAM" id="SSF110296">
    <property type="entry name" value="Oligoxyloglucan reducing end-specific cellobiohydrolase"/>
    <property type="match status" value="3"/>
</dbReference>
<organism evidence="10 11">
    <name type="scientific">Streptomyces polyrhachis</name>
    <dbReference type="NCBI Taxonomy" id="1282885"/>
    <lineage>
        <taxon>Bacteria</taxon>
        <taxon>Bacillati</taxon>
        <taxon>Actinomycetota</taxon>
        <taxon>Actinomycetes</taxon>
        <taxon>Kitasatosporales</taxon>
        <taxon>Streptomycetaceae</taxon>
        <taxon>Streptomyces</taxon>
    </lineage>
</organism>
<dbReference type="InterPro" id="IPR023828">
    <property type="entry name" value="Peptidase_S8_Ser-AS"/>
</dbReference>
<dbReference type="PROSITE" id="PS00138">
    <property type="entry name" value="SUBTILASE_SER"/>
    <property type="match status" value="1"/>
</dbReference>
<feature type="active site" description="Charge relay system" evidence="5">
    <location>
        <position position="170"/>
    </location>
</feature>
<feature type="active site" description="Charge relay system" evidence="5">
    <location>
        <position position="559"/>
    </location>
</feature>
<keyword evidence="3 5" id="KW-0378">Hydrolase</keyword>
<dbReference type="PANTHER" id="PTHR43806:SF65">
    <property type="entry name" value="SERINE PROTEASE APRX"/>
    <property type="match status" value="1"/>
</dbReference>
<gene>
    <name evidence="10" type="ORF">ACFQLX_03225</name>
</gene>
<dbReference type="PROSITE" id="PS00137">
    <property type="entry name" value="SUBTILASE_HIS"/>
    <property type="match status" value="1"/>
</dbReference>
<dbReference type="Gene3D" id="3.40.50.200">
    <property type="entry name" value="Peptidase S8/S53 domain"/>
    <property type="match status" value="2"/>
</dbReference>
<reference evidence="11" key="1">
    <citation type="journal article" date="2019" name="Int. J. Syst. Evol. Microbiol.">
        <title>The Global Catalogue of Microorganisms (GCM) 10K type strain sequencing project: providing services to taxonomists for standard genome sequencing and annotation.</title>
        <authorList>
            <consortium name="The Broad Institute Genomics Platform"/>
            <consortium name="The Broad Institute Genome Sequencing Center for Infectious Disease"/>
            <person name="Wu L."/>
            <person name="Ma J."/>
        </authorList>
    </citation>
    <scope>NUCLEOTIDE SEQUENCE [LARGE SCALE GENOMIC DNA]</scope>
    <source>
        <strain evidence="11">CGMCC 1.13681</strain>
    </source>
</reference>
<dbReference type="PRINTS" id="PR00723">
    <property type="entry name" value="SUBTILISIN"/>
</dbReference>
<feature type="active site" description="Charge relay system" evidence="5">
    <location>
        <position position="217"/>
    </location>
</feature>
<comment type="caution">
    <text evidence="10">The sequence shown here is derived from an EMBL/GenBank/DDBJ whole genome shotgun (WGS) entry which is preliminary data.</text>
</comment>
<evidence type="ECO:0000256" key="5">
    <source>
        <dbReference type="PROSITE-ProRule" id="PRU01240"/>
    </source>
</evidence>
<feature type="domain" description="Peptidase S8/S53" evidence="9">
    <location>
        <begin position="161"/>
        <end position="597"/>
    </location>
</feature>
<evidence type="ECO:0000256" key="1">
    <source>
        <dbReference type="ARBA" id="ARBA00011073"/>
    </source>
</evidence>
<dbReference type="PANTHER" id="PTHR43806">
    <property type="entry name" value="PEPTIDASE S8"/>
    <property type="match status" value="1"/>
</dbReference>
<evidence type="ECO:0000313" key="11">
    <source>
        <dbReference type="Proteomes" id="UP001596413"/>
    </source>
</evidence>
<evidence type="ECO:0000256" key="6">
    <source>
        <dbReference type="RuleBase" id="RU003355"/>
    </source>
</evidence>
<dbReference type="SUPFAM" id="SSF52743">
    <property type="entry name" value="Subtilisin-like"/>
    <property type="match status" value="1"/>
</dbReference>
<dbReference type="PROSITE" id="PS51892">
    <property type="entry name" value="SUBTILASE"/>
    <property type="match status" value="1"/>
</dbReference>
<evidence type="ECO:0000259" key="9">
    <source>
        <dbReference type="Pfam" id="PF00082"/>
    </source>
</evidence>
<dbReference type="InterPro" id="IPR000209">
    <property type="entry name" value="Peptidase_S8/S53_dom"/>
</dbReference>
<dbReference type="EMBL" id="JBHSZO010000003">
    <property type="protein sequence ID" value="MFC7217188.1"/>
    <property type="molecule type" value="Genomic_DNA"/>
</dbReference>
<evidence type="ECO:0000256" key="4">
    <source>
        <dbReference type="ARBA" id="ARBA00022825"/>
    </source>
</evidence>
<feature type="chain" id="PRO_5045850493" evidence="8">
    <location>
        <begin position="30"/>
        <end position="1424"/>
    </location>
</feature>
<dbReference type="Gene3D" id="2.130.10.10">
    <property type="entry name" value="YVTN repeat-like/Quinoprotein amine dehydrogenase"/>
    <property type="match status" value="3"/>
</dbReference>
<comment type="similarity">
    <text evidence="1 5 6">Belongs to the peptidase S8 family.</text>
</comment>
<dbReference type="CDD" id="cd07474">
    <property type="entry name" value="Peptidases_S8_subtilisin_Vpr-like"/>
    <property type="match status" value="1"/>
</dbReference>
<dbReference type="InterPro" id="IPR015500">
    <property type="entry name" value="Peptidase_S8_subtilisin-rel"/>
</dbReference>
<evidence type="ECO:0000256" key="7">
    <source>
        <dbReference type="SAM" id="MobiDB-lite"/>
    </source>
</evidence>
<proteinExistence type="inferred from homology"/>
<dbReference type="InterPro" id="IPR022398">
    <property type="entry name" value="Peptidase_S8_His-AS"/>
</dbReference>
<dbReference type="RefSeq" id="WP_386411666.1">
    <property type="nucleotide sequence ID" value="NZ_JBHSZO010000003.1"/>
</dbReference>
<feature type="signal peptide" evidence="8">
    <location>
        <begin position="1"/>
        <end position="29"/>
    </location>
</feature>
<evidence type="ECO:0000313" key="10">
    <source>
        <dbReference type="EMBL" id="MFC7217188.1"/>
    </source>
</evidence>